<evidence type="ECO:0000313" key="2">
    <source>
        <dbReference type="Proteomes" id="UP001056120"/>
    </source>
</evidence>
<evidence type="ECO:0000313" key="1">
    <source>
        <dbReference type="EMBL" id="KAI3816012.1"/>
    </source>
</evidence>
<reference evidence="1 2" key="2">
    <citation type="journal article" date="2022" name="Mol. Ecol. Resour.">
        <title>The genomes of chicory, endive, great burdock and yacon provide insights into Asteraceae paleo-polyploidization history and plant inulin production.</title>
        <authorList>
            <person name="Fan W."/>
            <person name="Wang S."/>
            <person name="Wang H."/>
            <person name="Wang A."/>
            <person name="Jiang F."/>
            <person name="Liu H."/>
            <person name="Zhao H."/>
            <person name="Xu D."/>
            <person name="Zhang Y."/>
        </authorList>
    </citation>
    <scope>NUCLEOTIDE SEQUENCE [LARGE SCALE GENOMIC DNA]</scope>
    <source>
        <strain evidence="2">cv. Yunnan</strain>
        <tissue evidence="1">Leaves</tissue>
    </source>
</reference>
<proteinExistence type="predicted"/>
<organism evidence="1 2">
    <name type="scientific">Smallanthus sonchifolius</name>
    <dbReference type="NCBI Taxonomy" id="185202"/>
    <lineage>
        <taxon>Eukaryota</taxon>
        <taxon>Viridiplantae</taxon>
        <taxon>Streptophyta</taxon>
        <taxon>Embryophyta</taxon>
        <taxon>Tracheophyta</taxon>
        <taxon>Spermatophyta</taxon>
        <taxon>Magnoliopsida</taxon>
        <taxon>eudicotyledons</taxon>
        <taxon>Gunneridae</taxon>
        <taxon>Pentapetalae</taxon>
        <taxon>asterids</taxon>
        <taxon>campanulids</taxon>
        <taxon>Asterales</taxon>
        <taxon>Asteraceae</taxon>
        <taxon>Asteroideae</taxon>
        <taxon>Heliantheae alliance</taxon>
        <taxon>Millerieae</taxon>
        <taxon>Smallanthus</taxon>
    </lineage>
</organism>
<sequence>MKRFCKALEQSCKKVAADRLKAVRRKLVPADNLKRSVAKALLLKSKSDNSLFLSLIPDKVIPDVDVLSLGMLHWIIRDRDSTHIVNVNWSLHEGHSIVQHLILDPDDLCTAS</sequence>
<gene>
    <name evidence="1" type="ORF">L1987_15697</name>
</gene>
<accession>A0ACB9J9S6</accession>
<name>A0ACB9J9S6_9ASTR</name>
<keyword evidence="2" id="KW-1185">Reference proteome</keyword>
<dbReference type="EMBL" id="CM042022">
    <property type="protein sequence ID" value="KAI3816012.1"/>
    <property type="molecule type" value="Genomic_DNA"/>
</dbReference>
<dbReference type="Proteomes" id="UP001056120">
    <property type="component" value="Linkage Group LG05"/>
</dbReference>
<protein>
    <submittedName>
        <fullName evidence="1">Uncharacterized protein</fullName>
    </submittedName>
</protein>
<reference evidence="2" key="1">
    <citation type="journal article" date="2022" name="Mol. Ecol. Resour.">
        <title>The genomes of chicory, endive, great burdock and yacon provide insights into Asteraceae palaeo-polyploidization history and plant inulin production.</title>
        <authorList>
            <person name="Fan W."/>
            <person name="Wang S."/>
            <person name="Wang H."/>
            <person name="Wang A."/>
            <person name="Jiang F."/>
            <person name="Liu H."/>
            <person name="Zhao H."/>
            <person name="Xu D."/>
            <person name="Zhang Y."/>
        </authorList>
    </citation>
    <scope>NUCLEOTIDE SEQUENCE [LARGE SCALE GENOMIC DNA]</scope>
    <source>
        <strain evidence="2">cv. Yunnan</strain>
    </source>
</reference>
<comment type="caution">
    <text evidence="1">The sequence shown here is derived from an EMBL/GenBank/DDBJ whole genome shotgun (WGS) entry which is preliminary data.</text>
</comment>